<evidence type="ECO:0000256" key="1">
    <source>
        <dbReference type="ARBA" id="ARBA00004429"/>
    </source>
</evidence>
<comment type="subcellular location">
    <subcellularLocation>
        <location evidence="1">Cell inner membrane</location>
        <topology evidence="1">Multi-pass membrane protein</topology>
    </subcellularLocation>
</comment>
<dbReference type="Pfam" id="PF13632">
    <property type="entry name" value="Glyco_trans_2_3"/>
    <property type="match status" value="1"/>
</dbReference>
<reference evidence="14 15" key="1">
    <citation type="submission" date="2012-10" db="EMBL/GenBank/DDBJ databases">
        <title>Genome sequencing of Tanticharoenia sakaeratensis NBRC 103193.</title>
        <authorList>
            <person name="Azuma Y."/>
            <person name="Hadano H."/>
            <person name="Hirakawa H."/>
            <person name="Matsushita K."/>
        </authorList>
    </citation>
    <scope>NUCLEOTIDE SEQUENCE [LARGE SCALE GENOMIC DNA]</scope>
    <source>
        <strain evidence="14 15">NBRC 103193</strain>
    </source>
</reference>
<name>A0A0D6MHL1_9PROT</name>
<evidence type="ECO:0000313" key="15">
    <source>
        <dbReference type="Proteomes" id="UP000032679"/>
    </source>
</evidence>
<dbReference type="NCBIfam" id="NF003962">
    <property type="entry name" value="PRK05454.2-5"/>
    <property type="match status" value="1"/>
</dbReference>
<comment type="caution">
    <text evidence="14">The sequence shown here is derived from an EMBL/GenBank/DDBJ whole genome shotgun (WGS) entry which is preliminary data.</text>
</comment>
<dbReference type="Gene3D" id="3.90.550.10">
    <property type="entry name" value="Spore Coat Polysaccharide Biosynthesis Protein SpsA, Chain A"/>
    <property type="match status" value="1"/>
</dbReference>
<evidence type="ECO:0000256" key="12">
    <source>
        <dbReference type="SAM" id="Phobius"/>
    </source>
</evidence>
<sequence>MDVSVDALKHRTVAHDTEPGAFLPPEAPIHMPVQNLAAMPERFHRESTPETAPRGLWARRAFVFGGAIALTLFGAYEMNLVLNSEGVTILGVVVLTLFVILGAWIALSFMSCLGGFLSALTGGGLGLGITKDGPLPTLSTRTAILMPTYNEDPNRVLAGLRAIYESLVACGRIDAFDVFILSDTTNPDVWIEEERAFLALRDAMGEGARIFYRRRAHNVDRKAGNLGEWVRRFGGAYRQMLTLDADSLMDGGVIVRIVSAMERHEHVGLIQTLPIIVGGRTLFARMQQFAGRVYGPMIARGIAWWHGSEGNYWGHNAVIRTKAFAEQAGLPHLRGRPPFGGHILSHDFVEAALMRRGGWAIHMVPALIGSFEESPPSLTDVAIRDRRWCQGNLQHYKLLTTRGMHWVSRLHMLMGIGSYITSPLWLLFLLFGILISLQSHFYRPEYFGQTKTLYPHWPQVDPVQAKYVFIGTMAVLLAPKVFAFIALCFDRVDMRACGGMVRVFISILLETLLGGLIAPIAMLIQTSGVLSILMGRDSGWNAQRREDDRVPLAQIARNYWVFTAFGIVLAVAAWSVSQALFFWMTPVLLGLVLAIPLAALTASRSVGLRLRAMGLLTIVEETRLPQVMMLAIAADEASEGMGGGEACAMLRSSPMLLDAHRSNLPPARRPGDPVDAALLIGLVKLREAASLQAALAKLTRQEKAAVLASEEGVSLVTSLP</sequence>
<dbReference type="AlphaFoldDB" id="A0A0D6MHL1"/>
<keyword evidence="7" id="KW-0328">Glycosyltransferase</keyword>
<keyword evidence="9 12" id="KW-0812">Transmembrane</keyword>
<keyword evidence="10 12" id="KW-1133">Transmembrane helix</keyword>
<evidence type="ECO:0000256" key="5">
    <source>
        <dbReference type="ARBA" id="ARBA00022475"/>
    </source>
</evidence>
<dbReference type="NCBIfam" id="NF003958">
    <property type="entry name" value="PRK05454.2-1"/>
    <property type="match status" value="1"/>
</dbReference>
<keyword evidence="15" id="KW-1185">Reference proteome</keyword>
<feature type="domain" description="Glycosyltransferase 2-like" evidence="13">
    <location>
        <begin position="241"/>
        <end position="435"/>
    </location>
</feature>
<feature type="transmembrane region" description="Helical" evidence="12">
    <location>
        <begin position="559"/>
        <end position="576"/>
    </location>
</feature>
<dbReference type="SUPFAM" id="SSF53448">
    <property type="entry name" value="Nucleotide-diphospho-sugar transferases"/>
    <property type="match status" value="1"/>
</dbReference>
<feature type="transmembrane region" description="Helical" evidence="12">
    <location>
        <begin position="57"/>
        <end position="76"/>
    </location>
</feature>
<proteinExistence type="inferred from homology"/>
<feature type="transmembrane region" description="Helical" evidence="12">
    <location>
        <begin position="88"/>
        <end position="107"/>
    </location>
</feature>
<dbReference type="InterPro" id="IPR050321">
    <property type="entry name" value="Glycosyltr_2/OpgH_subfam"/>
</dbReference>
<evidence type="ECO:0000256" key="3">
    <source>
        <dbReference type="ARBA" id="ARBA00009337"/>
    </source>
</evidence>
<keyword evidence="5" id="KW-1003">Cell membrane</keyword>
<evidence type="ECO:0000256" key="7">
    <source>
        <dbReference type="ARBA" id="ARBA00022676"/>
    </source>
</evidence>
<evidence type="ECO:0000256" key="9">
    <source>
        <dbReference type="ARBA" id="ARBA00022692"/>
    </source>
</evidence>
<organism evidence="14 15">
    <name type="scientific">Tanticharoenia sakaeratensis NBRC 103193</name>
    <dbReference type="NCBI Taxonomy" id="1231623"/>
    <lineage>
        <taxon>Bacteria</taxon>
        <taxon>Pseudomonadati</taxon>
        <taxon>Pseudomonadota</taxon>
        <taxon>Alphaproteobacteria</taxon>
        <taxon>Acetobacterales</taxon>
        <taxon>Acetobacteraceae</taxon>
        <taxon>Tanticharoenia</taxon>
    </lineage>
</organism>
<dbReference type="Proteomes" id="UP000032679">
    <property type="component" value="Unassembled WGS sequence"/>
</dbReference>
<evidence type="ECO:0000256" key="11">
    <source>
        <dbReference type="ARBA" id="ARBA00023136"/>
    </source>
</evidence>
<dbReference type="EMBL" id="BALE01000004">
    <property type="protein sequence ID" value="GAN52950.1"/>
    <property type="molecule type" value="Genomic_DNA"/>
</dbReference>
<dbReference type="InterPro" id="IPR029044">
    <property type="entry name" value="Nucleotide-diphossugar_trans"/>
</dbReference>
<feature type="transmembrane region" description="Helical" evidence="12">
    <location>
        <begin position="467"/>
        <end position="489"/>
    </location>
</feature>
<keyword evidence="6" id="KW-0997">Cell inner membrane</keyword>
<feature type="transmembrane region" description="Helical" evidence="12">
    <location>
        <begin position="581"/>
        <end position="602"/>
    </location>
</feature>
<dbReference type="InterPro" id="IPR001173">
    <property type="entry name" value="Glyco_trans_2-like"/>
</dbReference>
<dbReference type="NCBIfam" id="NF003956">
    <property type="entry name" value="PRK05454.1-3"/>
    <property type="match status" value="1"/>
</dbReference>
<evidence type="ECO:0000313" key="14">
    <source>
        <dbReference type="EMBL" id="GAN52950.1"/>
    </source>
</evidence>
<dbReference type="RefSeq" id="WP_048846444.1">
    <property type="nucleotide sequence ID" value="NZ_BALE01000004.1"/>
</dbReference>
<feature type="transmembrane region" description="Helical" evidence="12">
    <location>
        <begin position="412"/>
        <end position="437"/>
    </location>
</feature>
<dbReference type="CDD" id="cd04191">
    <property type="entry name" value="Glucan_BSP_MdoH"/>
    <property type="match status" value="1"/>
</dbReference>
<keyword evidence="8 14" id="KW-0808">Transferase</keyword>
<dbReference type="PANTHER" id="PTHR43867:SF5">
    <property type="entry name" value="GLUCANS BIOSYNTHESIS GLUCOSYLTRANSFERASE H"/>
    <property type="match status" value="1"/>
</dbReference>
<dbReference type="OrthoDB" id="9775281at2"/>
<comment type="pathway">
    <text evidence="2">Glycan metabolism; osmoregulated periplasmic glucan (OPG) biosynthesis.</text>
</comment>
<evidence type="ECO:0000256" key="4">
    <source>
        <dbReference type="ARBA" id="ARBA00020585"/>
    </source>
</evidence>
<evidence type="ECO:0000259" key="13">
    <source>
        <dbReference type="Pfam" id="PF13632"/>
    </source>
</evidence>
<evidence type="ECO:0000256" key="6">
    <source>
        <dbReference type="ARBA" id="ARBA00022519"/>
    </source>
</evidence>
<dbReference type="PANTHER" id="PTHR43867">
    <property type="entry name" value="CELLULOSE SYNTHASE CATALYTIC SUBUNIT A [UDP-FORMING]"/>
    <property type="match status" value="1"/>
</dbReference>
<dbReference type="STRING" id="1231623.Tasa_004_015"/>
<evidence type="ECO:0000256" key="8">
    <source>
        <dbReference type="ARBA" id="ARBA00022679"/>
    </source>
</evidence>
<dbReference type="GO" id="GO:0016758">
    <property type="term" value="F:hexosyltransferase activity"/>
    <property type="evidence" value="ECO:0007669"/>
    <property type="project" value="TreeGrafter"/>
</dbReference>
<feature type="transmembrane region" description="Helical" evidence="12">
    <location>
        <begin position="501"/>
        <end position="524"/>
    </location>
</feature>
<protein>
    <recommendedName>
        <fullName evidence="4">Glucans biosynthesis glucosyltransferase H</fullName>
    </recommendedName>
</protein>
<keyword evidence="11 12" id="KW-0472">Membrane</keyword>
<gene>
    <name evidence="14" type="ORF">Tasa_004_015</name>
</gene>
<evidence type="ECO:0000256" key="2">
    <source>
        <dbReference type="ARBA" id="ARBA00005001"/>
    </source>
</evidence>
<dbReference type="GO" id="GO:0005886">
    <property type="term" value="C:plasma membrane"/>
    <property type="evidence" value="ECO:0007669"/>
    <property type="project" value="UniProtKB-SubCell"/>
</dbReference>
<evidence type="ECO:0000256" key="10">
    <source>
        <dbReference type="ARBA" id="ARBA00022989"/>
    </source>
</evidence>
<comment type="similarity">
    <text evidence="3">Belongs to the glycosyltransferase 2 family. OpgH subfamily.</text>
</comment>
<accession>A0A0D6MHL1</accession>